<dbReference type="Gene3D" id="2.30.30.60">
    <property type="match status" value="1"/>
</dbReference>
<dbReference type="EMBL" id="BQKC01000001">
    <property type="protein sequence ID" value="GJM54639.1"/>
    <property type="molecule type" value="Genomic_DNA"/>
</dbReference>
<comment type="subcellular location">
    <subcellularLocation>
        <location evidence="1">Cell membrane</location>
        <topology evidence="1">Multi-pass membrane protein</topology>
    </subcellularLocation>
</comment>
<evidence type="ECO:0000256" key="2">
    <source>
        <dbReference type="ARBA" id="ARBA00008017"/>
    </source>
</evidence>
<dbReference type="InterPro" id="IPR011014">
    <property type="entry name" value="MscS_channel_TM-2"/>
</dbReference>
<keyword evidence="5 7" id="KW-1133">Transmembrane helix</keyword>
<evidence type="ECO:0000313" key="11">
    <source>
        <dbReference type="Proteomes" id="UP001055025"/>
    </source>
</evidence>
<proteinExistence type="inferred from homology"/>
<dbReference type="Gene3D" id="1.10.287.1260">
    <property type="match status" value="1"/>
</dbReference>
<dbReference type="InterPro" id="IPR010920">
    <property type="entry name" value="LSM_dom_sf"/>
</dbReference>
<dbReference type="Pfam" id="PF21088">
    <property type="entry name" value="MS_channel_1st"/>
    <property type="match status" value="1"/>
</dbReference>
<dbReference type="InterPro" id="IPR023408">
    <property type="entry name" value="MscS_beta-dom_sf"/>
</dbReference>
<dbReference type="GO" id="GO:0005886">
    <property type="term" value="C:plasma membrane"/>
    <property type="evidence" value="ECO:0007669"/>
    <property type="project" value="UniProtKB-SubCell"/>
</dbReference>
<feature type="domain" description="Mechanosensitive ion channel MscS" evidence="8">
    <location>
        <begin position="106"/>
        <end position="168"/>
    </location>
</feature>
<dbReference type="SUPFAM" id="SSF50182">
    <property type="entry name" value="Sm-like ribonucleoproteins"/>
    <property type="match status" value="1"/>
</dbReference>
<dbReference type="InterPro" id="IPR006685">
    <property type="entry name" value="MscS_channel_2nd"/>
</dbReference>
<dbReference type="PANTHER" id="PTHR30221:SF1">
    <property type="entry name" value="SMALL-CONDUCTANCE MECHANOSENSITIVE CHANNEL"/>
    <property type="match status" value="1"/>
</dbReference>
<dbReference type="InterPro" id="IPR049142">
    <property type="entry name" value="MS_channel_1st"/>
</dbReference>
<evidence type="ECO:0000256" key="5">
    <source>
        <dbReference type="ARBA" id="ARBA00022989"/>
    </source>
</evidence>
<dbReference type="InterPro" id="IPR045275">
    <property type="entry name" value="MscS_archaea/bacteria_type"/>
</dbReference>
<keyword evidence="11" id="KW-1185">Reference proteome</keyword>
<protein>
    <submittedName>
        <fullName evidence="10">Transporter</fullName>
    </submittedName>
</protein>
<keyword evidence="6 7" id="KW-0472">Membrane</keyword>
<sequence length="260" mass="26989">MGVGTMTADVATFFKSDLGVLVGKVILVAVMAVVARCVERVLTRMTREGLEKADVPNASIFVNVVRGTVWIIALLMILQPVFGVAPNALITSLGAASIAVSLGLQTTISNLVGGLTLMVTKTIKPGDYITVNGITGQVTDVSWRDTTVRDRLGNAVVVPNSQLNSSAITKIAVRQANMTSLDVTLKAGCDVADACAKIREAADKALGRTADPASATRVVCTATGSDGTKVSVYFDVDPSVTFQAATDAVVRALEGASYLA</sequence>
<comment type="caution">
    <text evidence="10">The sequence shown here is derived from an EMBL/GenBank/DDBJ whole genome shotgun (WGS) entry which is preliminary data.</text>
</comment>
<dbReference type="Pfam" id="PF00924">
    <property type="entry name" value="MS_channel_2nd"/>
    <property type="match status" value="1"/>
</dbReference>
<organism evidence="10 11">
    <name type="scientific">Granulimonas faecalis</name>
    <dbReference type="NCBI Taxonomy" id="2894155"/>
    <lineage>
        <taxon>Bacteria</taxon>
        <taxon>Bacillati</taxon>
        <taxon>Actinomycetota</taxon>
        <taxon>Coriobacteriia</taxon>
        <taxon>Coriobacteriales</taxon>
        <taxon>Kribbibacteriaceae</taxon>
        <taxon>Granulimonas</taxon>
    </lineage>
</organism>
<evidence type="ECO:0000259" key="8">
    <source>
        <dbReference type="Pfam" id="PF00924"/>
    </source>
</evidence>
<dbReference type="Proteomes" id="UP001055025">
    <property type="component" value="Unassembled WGS sequence"/>
</dbReference>
<keyword evidence="4 7" id="KW-0812">Transmembrane</keyword>
<evidence type="ECO:0000256" key="3">
    <source>
        <dbReference type="ARBA" id="ARBA00022475"/>
    </source>
</evidence>
<evidence type="ECO:0000259" key="9">
    <source>
        <dbReference type="Pfam" id="PF21088"/>
    </source>
</evidence>
<reference evidence="10" key="1">
    <citation type="journal article" date="2022" name="Int. J. Syst. Evol. Microbiol.">
        <title>Granulimonas faecalis gen. nov., sp. nov., and Leptogranulimonas caecicola gen. nov., sp. nov., novel lactate-producing Atopobiaceae bacteria isolated from mouse intestines, and an emended description of the family Atopobiaceae.</title>
        <authorList>
            <person name="Morinaga K."/>
            <person name="Kusada H."/>
            <person name="Sakamoto S."/>
            <person name="Murakami T."/>
            <person name="Toyoda A."/>
            <person name="Mori H."/>
            <person name="Meng X.Y."/>
            <person name="Takashino M."/>
            <person name="Murotomi K."/>
            <person name="Tamaki H."/>
        </authorList>
    </citation>
    <scope>NUCLEOTIDE SEQUENCE</scope>
    <source>
        <strain evidence="10">OPF53</strain>
    </source>
</reference>
<evidence type="ECO:0000256" key="1">
    <source>
        <dbReference type="ARBA" id="ARBA00004651"/>
    </source>
</evidence>
<dbReference type="SUPFAM" id="SSF82861">
    <property type="entry name" value="Mechanosensitive channel protein MscS (YggB), transmembrane region"/>
    <property type="match status" value="1"/>
</dbReference>
<feature type="domain" description="Mechanosensitive ion channel transmembrane helices 2/3" evidence="9">
    <location>
        <begin position="68"/>
        <end position="105"/>
    </location>
</feature>
<gene>
    <name evidence="10" type="ORF">ATOP_02940</name>
</gene>
<comment type="similarity">
    <text evidence="2">Belongs to the MscS (TC 1.A.23) family.</text>
</comment>
<evidence type="ECO:0000256" key="4">
    <source>
        <dbReference type="ARBA" id="ARBA00022692"/>
    </source>
</evidence>
<name>A0AAV5B193_9ACTN</name>
<evidence type="ECO:0000256" key="7">
    <source>
        <dbReference type="SAM" id="Phobius"/>
    </source>
</evidence>
<dbReference type="AlphaFoldDB" id="A0AAV5B193"/>
<keyword evidence="3" id="KW-1003">Cell membrane</keyword>
<accession>A0AAV5B193</accession>
<dbReference type="GO" id="GO:0008381">
    <property type="term" value="F:mechanosensitive monoatomic ion channel activity"/>
    <property type="evidence" value="ECO:0007669"/>
    <property type="project" value="InterPro"/>
</dbReference>
<dbReference type="PANTHER" id="PTHR30221">
    <property type="entry name" value="SMALL-CONDUCTANCE MECHANOSENSITIVE CHANNEL"/>
    <property type="match status" value="1"/>
</dbReference>
<feature type="transmembrane region" description="Helical" evidence="7">
    <location>
        <begin position="20"/>
        <end position="38"/>
    </location>
</feature>
<evidence type="ECO:0000313" key="10">
    <source>
        <dbReference type="EMBL" id="GJM54639.1"/>
    </source>
</evidence>
<evidence type="ECO:0000256" key="6">
    <source>
        <dbReference type="ARBA" id="ARBA00023136"/>
    </source>
</evidence>
<feature type="transmembrane region" description="Helical" evidence="7">
    <location>
        <begin position="58"/>
        <end position="78"/>
    </location>
</feature>
<dbReference type="RefSeq" id="WP_135978205.1">
    <property type="nucleotide sequence ID" value="NZ_BQKC01000001.1"/>
</dbReference>